<evidence type="ECO:0000313" key="2">
    <source>
        <dbReference type="Proteomes" id="UP000324800"/>
    </source>
</evidence>
<reference evidence="1 2" key="1">
    <citation type="submission" date="2019-03" db="EMBL/GenBank/DDBJ databases">
        <title>Single cell metagenomics reveals metabolic interactions within the superorganism composed of flagellate Streblomastix strix and complex community of Bacteroidetes bacteria on its surface.</title>
        <authorList>
            <person name="Treitli S.C."/>
            <person name="Kolisko M."/>
            <person name="Husnik F."/>
            <person name="Keeling P."/>
            <person name="Hampl V."/>
        </authorList>
    </citation>
    <scope>NUCLEOTIDE SEQUENCE [LARGE SCALE GENOMIC DNA]</scope>
    <source>
        <strain evidence="1">ST1C</strain>
    </source>
</reference>
<accession>A0A5J4WY57</accession>
<comment type="caution">
    <text evidence="1">The sequence shown here is derived from an EMBL/GenBank/DDBJ whole genome shotgun (WGS) entry which is preliminary data.</text>
</comment>
<proteinExistence type="predicted"/>
<gene>
    <name evidence="1" type="ORF">EZS28_004674</name>
</gene>
<organism evidence="1 2">
    <name type="scientific">Streblomastix strix</name>
    <dbReference type="NCBI Taxonomy" id="222440"/>
    <lineage>
        <taxon>Eukaryota</taxon>
        <taxon>Metamonada</taxon>
        <taxon>Preaxostyla</taxon>
        <taxon>Oxymonadida</taxon>
        <taxon>Streblomastigidae</taxon>
        <taxon>Streblomastix</taxon>
    </lineage>
</organism>
<sequence>MLNIVLIGNRIGQGTRIQNIGSHTTMNDVAQHILSYIGAGMAKLSFVVEFGKVAQLIVNQNEIIKGGNLVHVETLTGFLVLD</sequence>
<dbReference type="EMBL" id="SNRW01000679">
    <property type="protein sequence ID" value="KAA6399801.1"/>
    <property type="molecule type" value="Genomic_DNA"/>
</dbReference>
<dbReference type="AlphaFoldDB" id="A0A5J4WY57"/>
<evidence type="ECO:0000313" key="1">
    <source>
        <dbReference type="EMBL" id="KAA6399801.1"/>
    </source>
</evidence>
<dbReference type="Proteomes" id="UP000324800">
    <property type="component" value="Unassembled WGS sequence"/>
</dbReference>
<protein>
    <submittedName>
        <fullName evidence="1">Uncharacterized protein</fullName>
    </submittedName>
</protein>
<name>A0A5J4WY57_9EUKA</name>